<evidence type="ECO:0000313" key="1">
    <source>
        <dbReference type="EMBL" id="KAA9038539.1"/>
    </source>
</evidence>
<dbReference type="RefSeq" id="WP_150415259.1">
    <property type="nucleotide sequence ID" value="NZ_VYQF01000003.1"/>
</dbReference>
<dbReference type="AlphaFoldDB" id="A0A5J5IFJ9"/>
<evidence type="ECO:0000313" key="2">
    <source>
        <dbReference type="Proteomes" id="UP000326903"/>
    </source>
</evidence>
<dbReference type="SUPFAM" id="SSF49265">
    <property type="entry name" value="Fibronectin type III"/>
    <property type="match status" value="1"/>
</dbReference>
<name>A0A5J5IFJ9_9BACT</name>
<gene>
    <name evidence="1" type="ORF">FW778_13345</name>
</gene>
<proteinExistence type="predicted"/>
<reference evidence="1 2" key="1">
    <citation type="submission" date="2019-09" db="EMBL/GenBank/DDBJ databases">
        <title>Draft genome sequence of Ginsengibacter sp. BR5-29.</title>
        <authorList>
            <person name="Im W.-T."/>
        </authorList>
    </citation>
    <scope>NUCLEOTIDE SEQUENCE [LARGE SCALE GENOMIC DNA]</scope>
    <source>
        <strain evidence="1 2">BR5-29</strain>
    </source>
</reference>
<sequence>MPTLSINNGFDNYSDVMLQKKSSDILAGVTNNSYFPAPNPPVVDMGTLIADFRTAITDCKDGDRLKIAIKKQKREAVITALQLWAPYVMAQAAGDEVIAKSSNFDIRKTASPKPPIENPENFSVVAGANPLELFARTNRVLGAIGYNFQYATDEMMALDNWQVITTTTTKCTIPNLVSGTVYNCRVAAIGPRNQIMYSVIIRCRVS</sequence>
<evidence type="ECO:0008006" key="3">
    <source>
        <dbReference type="Google" id="ProtNLM"/>
    </source>
</evidence>
<keyword evidence="2" id="KW-1185">Reference proteome</keyword>
<accession>A0A5J5IFJ9</accession>
<protein>
    <recommendedName>
        <fullName evidence="3">Fibronectin type-III domain-containing protein</fullName>
    </recommendedName>
</protein>
<dbReference type="Proteomes" id="UP000326903">
    <property type="component" value="Unassembled WGS sequence"/>
</dbReference>
<comment type="caution">
    <text evidence="1">The sequence shown here is derived from an EMBL/GenBank/DDBJ whole genome shotgun (WGS) entry which is preliminary data.</text>
</comment>
<dbReference type="Gene3D" id="2.60.40.10">
    <property type="entry name" value="Immunoglobulins"/>
    <property type="match status" value="1"/>
</dbReference>
<dbReference type="EMBL" id="VYQF01000003">
    <property type="protein sequence ID" value="KAA9038539.1"/>
    <property type="molecule type" value="Genomic_DNA"/>
</dbReference>
<organism evidence="1 2">
    <name type="scientific">Ginsengibacter hankyongi</name>
    <dbReference type="NCBI Taxonomy" id="2607284"/>
    <lineage>
        <taxon>Bacteria</taxon>
        <taxon>Pseudomonadati</taxon>
        <taxon>Bacteroidota</taxon>
        <taxon>Chitinophagia</taxon>
        <taxon>Chitinophagales</taxon>
        <taxon>Chitinophagaceae</taxon>
        <taxon>Ginsengibacter</taxon>
    </lineage>
</organism>
<dbReference type="InterPro" id="IPR036116">
    <property type="entry name" value="FN3_sf"/>
</dbReference>
<dbReference type="InterPro" id="IPR013783">
    <property type="entry name" value="Ig-like_fold"/>
</dbReference>